<dbReference type="SFLD" id="SFLDS00029">
    <property type="entry name" value="Radical_SAM"/>
    <property type="match status" value="1"/>
</dbReference>
<name>A0A9Q7APW2_9BACT</name>
<evidence type="ECO:0000256" key="4">
    <source>
        <dbReference type="ARBA" id="ARBA00023004"/>
    </source>
</evidence>
<dbReference type="GO" id="GO:0046872">
    <property type="term" value="F:metal ion binding"/>
    <property type="evidence" value="ECO:0007669"/>
    <property type="project" value="UniProtKB-KW"/>
</dbReference>
<dbReference type="CDD" id="cd01335">
    <property type="entry name" value="Radical_SAM"/>
    <property type="match status" value="1"/>
</dbReference>
<dbReference type="PANTHER" id="PTHR43409">
    <property type="entry name" value="ANAEROBIC MAGNESIUM-PROTOPORPHYRIN IX MONOMETHYL ESTER CYCLASE-RELATED"/>
    <property type="match status" value="1"/>
</dbReference>
<dbReference type="InterPro" id="IPR006638">
    <property type="entry name" value="Elp3/MiaA/NifB-like_rSAM"/>
</dbReference>
<sequence>MSAPLRRDLQGITLIIPPVSAPTRPYPSVPQLAGYLRRRGIPVRALDANIAFCHHFLRGSRLAEGLAYALERLLLLDGRERLSYAEMVEYLSLARAGAIVDHFGADTFAAYIERREPMAKELQGRILDAAARLILAGHFPEGIRHNDEDMQFAGRGNPYSSSDLLEAAEEDGIFGTFLEDYLGPLFRSDPPLLAGLSVVFPGHIVPALRIARTIRRLSPQTQIVFGGPFVMFHLSRAPHDAFFRYMDYMIVGDGEVPLASLYETLRSGSPDLESVPGLIYLDGGGRRANGEGPHLPLEASYPEYGDFPMEAYYRQAKDPFAFFRMSRGCSWARCAFCRTLSPLISCYQEADPDRFFERVRDHAREAGTVFFPFTDDEASPERVEVFARRVIEEKLPIEWSINMRMDGRLTLDRCRLFREAGCINLIMGLESFHDRLLRLIAKGISVPLIERVLSNASWAGLRAGIYMIVGLPTETVEEAETSFQRIFRYCKEGDVSYVFYSPYQVLSDSPIGHAPARYGITSLDLPEGLDLDPPNVWFKGEGMSRRDSFSLMQRYSWTLWRTLGKRTPPPLRHLRLAGRDVVLHYDLGEMAERISANVEPYLAFGEYLRNGEAGLVPLERRPS</sequence>
<dbReference type="GO" id="GO:0051536">
    <property type="term" value="F:iron-sulfur cluster binding"/>
    <property type="evidence" value="ECO:0007669"/>
    <property type="project" value="UniProtKB-KW"/>
</dbReference>
<keyword evidence="2" id="KW-0949">S-adenosyl-L-methionine</keyword>
<accession>A0A9Q7APW2</accession>
<feature type="domain" description="Elp3/MiaA/NifB-like radical SAM core" evidence="6">
    <location>
        <begin position="319"/>
        <end position="534"/>
    </location>
</feature>
<dbReference type="SFLD" id="SFLDG01082">
    <property type="entry name" value="B12-binding_domain_containing"/>
    <property type="match status" value="1"/>
</dbReference>
<keyword evidence="4" id="KW-0408">Iron</keyword>
<dbReference type="AlphaFoldDB" id="A0A9Q7APW2"/>
<keyword evidence="5" id="KW-0411">Iron-sulfur</keyword>
<dbReference type="Gene3D" id="3.20.20.70">
    <property type="entry name" value="Aldolase class I"/>
    <property type="match status" value="1"/>
</dbReference>
<comment type="cofactor">
    <cofactor evidence="1">
        <name>[4Fe-4S] cluster</name>
        <dbReference type="ChEBI" id="CHEBI:49883"/>
    </cofactor>
</comment>
<evidence type="ECO:0000256" key="3">
    <source>
        <dbReference type="ARBA" id="ARBA00022723"/>
    </source>
</evidence>
<evidence type="ECO:0000256" key="2">
    <source>
        <dbReference type="ARBA" id="ARBA00022691"/>
    </source>
</evidence>
<reference evidence="8" key="1">
    <citation type="submission" date="2021-04" db="EMBL/GenBank/DDBJ databases">
        <title>A novel Synergistetes isolate from a pyrite-forming mixed culture.</title>
        <authorList>
            <person name="Bunk B."/>
            <person name="Sproer C."/>
            <person name="Spring S."/>
            <person name="Pester M."/>
        </authorList>
    </citation>
    <scope>NUCLEOTIDE SEQUENCE [LARGE SCALE GENOMIC DNA]</scope>
    <source>
        <strain evidence="8">J.5.4.2-T.3.5.2</strain>
    </source>
</reference>
<dbReference type="GO" id="GO:0003824">
    <property type="term" value="F:catalytic activity"/>
    <property type="evidence" value="ECO:0007669"/>
    <property type="project" value="InterPro"/>
</dbReference>
<dbReference type="SMART" id="SM00729">
    <property type="entry name" value="Elp3"/>
    <property type="match status" value="1"/>
</dbReference>
<dbReference type="RefSeq" id="WP_274374603.1">
    <property type="nucleotide sequence ID" value="NZ_CP072943.1"/>
</dbReference>
<organism evidence="7 8">
    <name type="scientific">Aminithiophilus ramosus</name>
    <dbReference type="NCBI Taxonomy" id="3029084"/>
    <lineage>
        <taxon>Bacteria</taxon>
        <taxon>Thermotogati</taxon>
        <taxon>Synergistota</taxon>
        <taxon>Synergistia</taxon>
        <taxon>Synergistales</taxon>
        <taxon>Aminithiophilaceae</taxon>
        <taxon>Aminithiophilus</taxon>
    </lineage>
</organism>
<gene>
    <name evidence="7" type="ORF">KAR29_05435</name>
</gene>
<evidence type="ECO:0000256" key="5">
    <source>
        <dbReference type="ARBA" id="ARBA00023014"/>
    </source>
</evidence>
<dbReference type="KEGG" id="aram:KAR29_05435"/>
<evidence type="ECO:0000313" key="8">
    <source>
        <dbReference type="Proteomes" id="UP000671879"/>
    </source>
</evidence>
<evidence type="ECO:0000259" key="6">
    <source>
        <dbReference type="SMART" id="SM00729"/>
    </source>
</evidence>
<dbReference type="PANTHER" id="PTHR43409:SF7">
    <property type="entry name" value="BLL1977 PROTEIN"/>
    <property type="match status" value="1"/>
</dbReference>
<dbReference type="EMBL" id="CP072943">
    <property type="protein sequence ID" value="QTX33322.1"/>
    <property type="molecule type" value="Genomic_DNA"/>
</dbReference>
<dbReference type="Pfam" id="PF04055">
    <property type="entry name" value="Radical_SAM"/>
    <property type="match status" value="1"/>
</dbReference>
<keyword evidence="3" id="KW-0479">Metal-binding</keyword>
<dbReference type="SUPFAM" id="SSF102114">
    <property type="entry name" value="Radical SAM enzymes"/>
    <property type="match status" value="1"/>
</dbReference>
<proteinExistence type="predicted"/>
<keyword evidence="8" id="KW-1185">Reference proteome</keyword>
<dbReference type="Proteomes" id="UP000671879">
    <property type="component" value="Chromosome"/>
</dbReference>
<dbReference type="Gene3D" id="3.40.50.280">
    <property type="entry name" value="Cobalamin-binding domain"/>
    <property type="match status" value="1"/>
</dbReference>
<dbReference type="InterPro" id="IPR058240">
    <property type="entry name" value="rSAM_sf"/>
</dbReference>
<evidence type="ECO:0000256" key="1">
    <source>
        <dbReference type="ARBA" id="ARBA00001966"/>
    </source>
</evidence>
<protein>
    <submittedName>
        <fullName evidence="7">B12-binding domain-containing radical SAM protein</fullName>
    </submittedName>
</protein>
<dbReference type="InterPro" id="IPR013785">
    <property type="entry name" value="Aldolase_TIM"/>
</dbReference>
<dbReference type="GO" id="GO:0005829">
    <property type="term" value="C:cytosol"/>
    <property type="evidence" value="ECO:0007669"/>
    <property type="project" value="TreeGrafter"/>
</dbReference>
<evidence type="ECO:0000313" key="7">
    <source>
        <dbReference type="EMBL" id="QTX33322.1"/>
    </source>
</evidence>
<dbReference type="InterPro" id="IPR051198">
    <property type="entry name" value="BchE-like"/>
</dbReference>
<dbReference type="InterPro" id="IPR007197">
    <property type="entry name" value="rSAM"/>
</dbReference>